<keyword evidence="3" id="KW-1185">Reference proteome</keyword>
<accession>A0A9P1IS07</accession>
<evidence type="ECO:0000313" key="2">
    <source>
        <dbReference type="EMBL" id="CAI5449122.1"/>
    </source>
</evidence>
<evidence type="ECO:0000256" key="1">
    <source>
        <dbReference type="SAM" id="SignalP"/>
    </source>
</evidence>
<organism evidence="2 3">
    <name type="scientific">Caenorhabditis angaria</name>
    <dbReference type="NCBI Taxonomy" id="860376"/>
    <lineage>
        <taxon>Eukaryota</taxon>
        <taxon>Metazoa</taxon>
        <taxon>Ecdysozoa</taxon>
        <taxon>Nematoda</taxon>
        <taxon>Chromadorea</taxon>
        <taxon>Rhabditida</taxon>
        <taxon>Rhabditina</taxon>
        <taxon>Rhabditomorpha</taxon>
        <taxon>Rhabditoidea</taxon>
        <taxon>Rhabditidae</taxon>
        <taxon>Peloderinae</taxon>
        <taxon>Caenorhabditis</taxon>
    </lineage>
</organism>
<gene>
    <name evidence="2" type="ORF">CAMP_LOCUS11759</name>
</gene>
<dbReference type="AlphaFoldDB" id="A0A9P1IS07"/>
<feature type="chain" id="PRO_5040231953" evidence="1">
    <location>
        <begin position="26"/>
        <end position="71"/>
    </location>
</feature>
<evidence type="ECO:0000313" key="3">
    <source>
        <dbReference type="Proteomes" id="UP001152747"/>
    </source>
</evidence>
<reference evidence="2" key="1">
    <citation type="submission" date="2022-11" db="EMBL/GenBank/DDBJ databases">
        <authorList>
            <person name="Kikuchi T."/>
        </authorList>
    </citation>
    <scope>NUCLEOTIDE SEQUENCE</scope>
    <source>
        <strain evidence="2">PS1010</strain>
    </source>
</reference>
<keyword evidence="1" id="KW-0732">Signal</keyword>
<dbReference type="EMBL" id="CANHGI010000004">
    <property type="protein sequence ID" value="CAI5449122.1"/>
    <property type="molecule type" value="Genomic_DNA"/>
</dbReference>
<comment type="caution">
    <text evidence="2">The sequence shown here is derived from an EMBL/GenBank/DDBJ whole genome shotgun (WGS) entry which is preliminary data.</text>
</comment>
<proteinExistence type="predicted"/>
<dbReference type="OrthoDB" id="5832334at2759"/>
<protein>
    <submittedName>
        <fullName evidence="2">Uncharacterized protein</fullName>
    </submittedName>
</protein>
<name>A0A9P1IS07_9PELO</name>
<feature type="signal peptide" evidence="1">
    <location>
        <begin position="1"/>
        <end position="25"/>
    </location>
</feature>
<dbReference type="Proteomes" id="UP001152747">
    <property type="component" value="Unassembled WGS sequence"/>
</dbReference>
<sequence length="71" mass="8090">MQINWSAIVLSVIFALFVGVQKSAAMPSPQQVSLSPTRNCFFSPMGCVFLPKMTRIRKLSQDYRYIAPEYE</sequence>